<dbReference type="PANTHER" id="PTHR21529:SF4">
    <property type="entry name" value="TPR AND ANKYRIN REPEAT-CONTAINING PROTEIN 1"/>
    <property type="match status" value="1"/>
</dbReference>
<evidence type="ECO:0000256" key="2">
    <source>
        <dbReference type="ARBA" id="ARBA00022801"/>
    </source>
</evidence>
<accession>A0A3N4JTG9</accession>
<dbReference type="PANTHER" id="PTHR21529">
    <property type="entry name" value="MAMMARY TURMOR VIRUS RECEPTOR HOMOLOG 1, 2 MTVR1, 2"/>
    <property type="match status" value="1"/>
</dbReference>
<sequence length="1019" mass="117610">MDSSAAFLDLVFSESLREHTIKNARESLIPKPYQLFDLLLREERFTNFFSRIELYGNNLANLLGQFPRFEQHDFSTILLDEIIRSFTLSLLSERFNDMKSRTAVARIVLSVIKLSDPATLVHFGVKLGALPEILRILFSEGHIKQLTLTHNKHLEMLVSGPHTMEQWAGVAMDLCKQCDIHRPGTKRNSRVELPRFIRTVPCEHCTLDTSFDDGLKQDLERGSEGLREYSMRSTIELNVFKNLLGEPLGRWKIILSQQAMEDLEEVNDQGSLEDVRRRFSELASGDWGGKNKTPHLAKWRNQLSHRIPIFKSFYATGYFILWQIDISLDEMFGNYYQVIKVWTIGKPKNLDRIGLQIHRVQESYTKAQVEACSRDDIDGSRETRHPARVYLEGEKNGGMGVDEIEDEGFDDLAQLAKFYCLTETVLDNIVSTNRKVAFPLDISREEATVVNHFQTPAFILGRSGTGKTICLVYKLVGRYLSSKENGEPLKQVLLTKSEILAGKLRDNTDGLIEARVGKRQRHYGVGVDGDENTRKQYLSLTDEDFPLVCTFDYLLKLMENSIREQESRGRYIRINNSKCARVIDFMKFNLEYWESMPPRLKRGIPADLVFLEIMGVIKGFIFAATDFEPLSREDYLGVRWRMAPYFATERERAGVYDVYEWYERAKKERGDIDQADRIIKVMRALEAFRSSEILEDKIFEGNIRRMLDEIYVDEVQDQRTSEIGMLLTLVEFPWGIHFAGDTAQCISRDALFRFANAKSLFYERFRDSAKSTRDLKPTLLPLSHNYRAHKRILRVASLVMDLLYGGFPELVDELPPEIGHLPGPKPTLYIGKNIIDLLKLERKRETPLILEASNKFNEYGEVRVILVRDEETRDKLRSELGQSSLVLTILQSKGMEFEDVFLYDFFSTSPYSYKLNILEELLKRRHQPDFSLKDPESHADWAKRNIVLCSELKHLYVGVTRARNRLCLLESDTCILKPVQRLFNQTAAQLLPCRYPSEILEILSDDIGVCSEPSLDYLL</sequence>
<evidence type="ECO:0000259" key="6">
    <source>
        <dbReference type="PROSITE" id="PS51198"/>
    </source>
</evidence>
<keyword evidence="8" id="KW-1185">Reference proteome</keyword>
<dbReference type="PROSITE" id="PS51198">
    <property type="entry name" value="UVRD_HELICASE_ATP_BIND"/>
    <property type="match status" value="1"/>
</dbReference>
<dbReference type="STRING" id="1336337.A0A3N4JTG9"/>
<dbReference type="Gene3D" id="3.40.50.300">
    <property type="entry name" value="P-loop containing nucleotide triphosphate hydrolases"/>
    <property type="match status" value="2"/>
</dbReference>
<evidence type="ECO:0000313" key="7">
    <source>
        <dbReference type="EMBL" id="RPB01643.1"/>
    </source>
</evidence>
<dbReference type="OrthoDB" id="3156807at2759"/>
<keyword evidence="3 5" id="KW-0347">Helicase</keyword>
<evidence type="ECO:0000256" key="3">
    <source>
        <dbReference type="ARBA" id="ARBA00022806"/>
    </source>
</evidence>
<organism evidence="7 8">
    <name type="scientific">Choiromyces venosus 120613-1</name>
    <dbReference type="NCBI Taxonomy" id="1336337"/>
    <lineage>
        <taxon>Eukaryota</taxon>
        <taxon>Fungi</taxon>
        <taxon>Dikarya</taxon>
        <taxon>Ascomycota</taxon>
        <taxon>Pezizomycotina</taxon>
        <taxon>Pezizomycetes</taxon>
        <taxon>Pezizales</taxon>
        <taxon>Tuberaceae</taxon>
        <taxon>Choiromyces</taxon>
    </lineage>
</organism>
<dbReference type="Pfam" id="PF00580">
    <property type="entry name" value="UvrD-helicase"/>
    <property type="match status" value="1"/>
</dbReference>
<keyword evidence="4 5" id="KW-0067">ATP-binding</keyword>
<protein>
    <submittedName>
        <fullName evidence="7">P-loop containing nucleoside triphosphate hydrolase protein</fullName>
    </submittedName>
</protein>
<dbReference type="InterPro" id="IPR014016">
    <property type="entry name" value="UvrD-like_ATP-bd"/>
</dbReference>
<dbReference type="AlphaFoldDB" id="A0A3N4JTG9"/>
<dbReference type="EMBL" id="ML120372">
    <property type="protein sequence ID" value="RPB01643.1"/>
    <property type="molecule type" value="Genomic_DNA"/>
</dbReference>
<keyword evidence="1 5" id="KW-0547">Nucleotide-binding</keyword>
<evidence type="ECO:0000256" key="5">
    <source>
        <dbReference type="PROSITE-ProRule" id="PRU00560"/>
    </source>
</evidence>
<name>A0A3N4JTG9_9PEZI</name>
<evidence type="ECO:0000256" key="1">
    <source>
        <dbReference type="ARBA" id="ARBA00022741"/>
    </source>
</evidence>
<dbReference type="GO" id="GO:0004386">
    <property type="term" value="F:helicase activity"/>
    <property type="evidence" value="ECO:0007669"/>
    <property type="project" value="UniProtKB-UniRule"/>
</dbReference>
<gene>
    <name evidence="7" type="ORF">L873DRAFT_637795</name>
</gene>
<dbReference type="SUPFAM" id="SSF52540">
    <property type="entry name" value="P-loop containing nucleoside triphosphate hydrolases"/>
    <property type="match status" value="1"/>
</dbReference>
<proteinExistence type="predicted"/>
<feature type="domain" description="UvrD-like helicase ATP-binding" evidence="6">
    <location>
        <begin position="440"/>
        <end position="789"/>
    </location>
</feature>
<reference evidence="7 8" key="1">
    <citation type="journal article" date="2018" name="Nat. Ecol. Evol.">
        <title>Pezizomycetes genomes reveal the molecular basis of ectomycorrhizal truffle lifestyle.</title>
        <authorList>
            <person name="Murat C."/>
            <person name="Payen T."/>
            <person name="Noel B."/>
            <person name="Kuo A."/>
            <person name="Morin E."/>
            <person name="Chen J."/>
            <person name="Kohler A."/>
            <person name="Krizsan K."/>
            <person name="Balestrini R."/>
            <person name="Da Silva C."/>
            <person name="Montanini B."/>
            <person name="Hainaut M."/>
            <person name="Levati E."/>
            <person name="Barry K.W."/>
            <person name="Belfiori B."/>
            <person name="Cichocki N."/>
            <person name="Clum A."/>
            <person name="Dockter R.B."/>
            <person name="Fauchery L."/>
            <person name="Guy J."/>
            <person name="Iotti M."/>
            <person name="Le Tacon F."/>
            <person name="Lindquist E.A."/>
            <person name="Lipzen A."/>
            <person name="Malagnac F."/>
            <person name="Mello A."/>
            <person name="Molinier V."/>
            <person name="Miyauchi S."/>
            <person name="Poulain J."/>
            <person name="Riccioni C."/>
            <person name="Rubini A."/>
            <person name="Sitrit Y."/>
            <person name="Splivallo R."/>
            <person name="Traeger S."/>
            <person name="Wang M."/>
            <person name="Zifcakova L."/>
            <person name="Wipf D."/>
            <person name="Zambonelli A."/>
            <person name="Paolocci F."/>
            <person name="Nowrousian M."/>
            <person name="Ottonello S."/>
            <person name="Baldrian P."/>
            <person name="Spatafora J.W."/>
            <person name="Henrissat B."/>
            <person name="Nagy L.G."/>
            <person name="Aury J.M."/>
            <person name="Wincker P."/>
            <person name="Grigoriev I.V."/>
            <person name="Bonfante P."/>
            <person name="Martin F.M."/>
        </authorList>
    </citation>
    <scope>NUCLEOTIDE SEQUENCE [LARGE SCALE GENOMIC DNA]</scope>
    <source>
        <strain evidence="7 8">120613-1</strain>
    </source>
</reference>
<dbReference type="GO" id="GO:0005524">
    <property type="term" value="F:ATP binding"/>
    <property type="evidence" value="ECO:0007669"/>
    <property type="project" value="UniProtKB-UniRule"/>
</dbReference>
<keyword evidence="2 5" id="KW-0378">Hydrolase</keyword>
<feature type="binding site" evidence="5">
    <location>
        <begin position="461"/>
        <end position="468"/>
    </location>
    <ligand>
        <name>ATP</name>
        <dbReference type="ChEBI" id="CHEBI:30616"/>
    </ligand>
</feature>
<evidence type="ECO:0000256" key="4">
    <source>
        <dbReference type="ARBA" id="ARBA00022840"/>
    </source>
</evidence>
<dbReference type="InterPro" id="IPR039904">
    <property type="entry name" value="TRANK1"/>
</dbReference>
<evidence type="ECO:0000313" key="8">
    <source>
        <dbReference type="Proteomes" id="UP000276215"/>
    </source>
</evidence>
<dbReference type="GO" id="GO:0016787">
    <property type="term" value="F:hydrolase activity"/>
    <property type="evidence" value="ECO:0007669"/>
    <property type="project" value="UniProtKB-UniRule"/>
</dbReference>
<dbReference type="InterPro" id="IPR027417">
    <property type="entry name" value="P-loop_NTPase"/>
</dbReference>
<dbReference type="Proteomes" id="UP000276215">
    <property type="component" value="Unassembled WGS sequence"/>
</dbReference>